<dbReference type="SUPFAM" id="SSF52821">
    <property type="entry name" value="Rhodanese/Cell cycle control phosphatase"/>
    <property type="match status" value="2"/>
</dbReference>
<dbReference type="Proteomes" id="UP001501758">
    <property type="component" value="Unassembled WGS sequence"/>
</dbReference>
<gene>
    <name evidence="4" type="primary">sseA</name>
    <name evidence="4" type="ORF">GCM10009430_08030</name>
</gene>
<evidence type="ECO:0000256" key="2">
    <source>
        <dbReference type="ARBA" id="ARBA00022737"/>
    </source>
</evidence>
<dbReference type="InterPro" id="IPR045078">
    <property type="entry name" value="TST/MPST-like"/>
</dbReference>
<keyword evidence="5" id="KW-1185">Reference proteome</keyword>
<dbReference type="RefSeq" id="WP_343910731.1">
    <property type="nucleotide sequence ID" value="NZ_BAAAGE010000001.1"/>
</dbReference>
<evidence type="ECO:0000256" key="1">
    <source>
        <dbReference type="ARBA" id="ARBA00022679"/>
    </source>
</evidence>
<keyword evidence="2" id="KW-0677">Repeat</keyword>
<keyword evidence="1" id="KW-0808">Transferase</keyword>
<organism evidence="4 5">
    <name type="scientific">Aquimarina litoralis</name>
    <dbReference type="NCBI Taxonomy" id="584605"/>
    <lineage>
        <taxon>Bacteria</taxon>
        <taxon>Pseudomonadati</taxon>
        <taxon>Bacteroidota</taxon>
        <taxon>Flavobacteriia</taxon>
        <taxon>Flavobacteriales</taxon>
        <taxon>Flavobacteriaceae</taxon>
        <taxon>Aquimarina</taxon>
    </lineage>
</organism>
<evidence type="ECO:0000313" key="5">
    <source>
        <dbReference type="Proteomes" id="UP001501758"/>
    </source>
</evidence>
<comment type="caution">
    <text evidence="4">The sequence shown here is derived from an EMBL/GenBank/DDBJ whole genome shotgun (WGS) entry which is preliminary data.</text>
</comment>
<dbReference type="PANTHER" id="PTHR11364:SF27">
    <property type="entry name" value="SULFURTRANSFERASE"/>
    <property type="match status" value="1"/>
</dbReference>
<feature type="domain" description="Rhodanese" evidence="3">
    <location>
        <begin position="21"/>
        <end position="137"/>
    </location>
</feature>
<dbReference type="CDD" id="cd01448">
    <property type="entry name" value="TST_Repeat_1"/>
    <property type="match status" value="1"/>
</dbReference>
<dbReference type="Pfam" id="PF00581">
    <property type="entry name" value="Rhodanese"/>
    <property type="match status" value="2"/>
</dbReference>
<sequence length="282" mass="31620">METLQLPGLLVSVEWLHKHLDHPDLIILDASIKKVTSSKESLAQDLQIPGARFFDIKKSFSDQASHLPNMLPSAEVFEKNCQELGINANSKIIIYDTIGIYSSPRAWWMFSRMGHTNVAVLNGGLPEWNKKQLPTENKTTNNVFNLGNFEINDRSKCTVNAKEILSEMNDPKTLILDARSSGRYLGIEPEPRSDLKGGHIPNSLNLPYTKVLEQDKMLPVEQLKNIFDGFDIANKKLIFSCGSGITACIILLAAQLAGYTNLWIYDGSWTEWGQLTDVPIEF</sequence>
<evidence type="ECO:0000259" key="3">
    <source>
        <dbReference type="PROSITE" id="PS50206"/>
    </source>
</evidence>
<dbReference type="Gene3D" id="3.40.250.10">
    <property type="entry name" value="Rhodanese-like domain"/>
    <property type="match status" value="2"/>
</dbReference>
<dbReference type="PANTHER" id="PTHR11364">
    <property type="entry name" value="THIOSULFATE SULFERTANSFERASE"/>
    <property type="match status" value="1"/>
</dbReference>
<accession>A0ABN1IIJ3</accession>
<reference evidence="4 5" key="1">
    <citation type="journal article" date="2019" name="Int. J. Syst. Evol. Microbiol.">
        <title>The Global Catalogue of Microorganisms (GCM) 10K type strain sequencing project: providing services to taxonomists for standard genome sequencing and annotation.</title>
        <authorList>
            <consortium name="The Broad Institute Genomics Platform"/>
            <consortium name="The Broad Institute Genome Sequencing Center for Infectious Disease"/>
            <person name="Wu L."/>
            <person name="Ma J."/>
        </authorList>
    </citation>
    <scope>NUCLEOTIDE SEQUENCE [LARGE SCALE GENOMIC DNA]</scope>
    <source>
        <strain evidence="4 5">JCM 15974</strain>
    </source>
</reference>
<dbReference type="CDD" id="cd01449">
    <property type="entry name" value="TST_Repeat_2"/>
    <property type="match status" value="1"/>
</dbReference>
<feature type="domain" description="Rhodanese" evidence="3">
    <location>
        <begin position="169"/>
        <end position="281"/>
    </location>
</feature>
<dbReference type="InterPro" id="IPR001763">
    <property type="entry name" value="Rhodanese-like_dom"/>
</dbReference>
<dbReference type="SMART" id="SM00450">
    <property type="entry name" value="RHOD"/>
    <property type="match status" value="2"/>
</dbReference>
<protein>
    <submittedName>
        <fullName evidence="4">3-mercaptopyruvate sulfurtransferase</fullName>
    </submittedName>
</protein>
<name>A0ABN1IIJ3_9FLAO</name>
<dbReference type="EMBL" id="BAAAGE010000001">
    <property type="protein sequence ID" value="GAA0714609.1"/>
    <property type="molecule type" value="Genomic_DNA"/>
</dbReference>
<dbReference type="InterPro" id="IPR036873">
    <property type="entry name" value="Rhodanese-like_dom_sf"/>
</dbReference>
<proteinExistence type="predicted"/>
<dbReference type="PROSITE" id="PS50206">
    <property type="entry name" value="RHODANESE_3"/>
    <property type="match status" value="2"/>
</dbReference>
<evidence type="ECO:0000313" key="4">
    <source>
        <dbReference type="EMBL" id="GAA0714609.1"/>
    </source>
</evidence>